<sequence length="385" mass="42556">MEAETVHRRLGGGAAHSNVVCRFWMRGKCNRNPCRFMHRESQPPNVYRRTSKESNVLLEGQSMRRSSYGLGNSMAGSEAKTVQKSSSHDIKHLPRKRPNPSNSLASATGGGVSEHKSIEESSSSSTSTDSGNMEEIGASSKCSDASEDKTVNKSSNKACDYWMSGSCIQGVGCQFLHSWFRGDWFSLLANLKGTLRQYYVHNGLTCKPMYDWMNFIDEFSYARLSVGWHFLQDLISFIQAAVMEWYMFGIVILDGSILAWKGSTESPNPFELATSLKGHTGAVICLTIGRDRLYSGSMDSTIRGAIAFCGLPDAEDKPVLFCSCNDNSIYLYDLPSFNERGRIFSKGEVRTIETGPDGLFFTGDGTGLLNVWKLAESHGRVQQVA</sequence>
<protein>
    <recommendedName>
        <fullName evidence="6">C3H1-type domain-containing protein</fullName>
    </recommendedName>
</protein>
<dbReference type="Gene3D" id="3.30.1370.210">
    <property type="match status" value="1"/>
</dbReference>
<dbReference type="SMART" id="SM00320">
    <property type="entry name" value="WD40"/>
    <property type="match status" value="2"/>
</dbReference>
<dbReference type="InterPro" id="IPR001680">
    <property type="entry name" value="WD40_rpt"/>
</dbReference>
<dbReference type="PROSITE" id="PS50103">
    <property type="entry name" value="ZF_C3H1"/>
    <property type="match status" value="2"/>
</dbReference>
<evidence type="ECO:0000256" key="1">
    <source>
        <dbReference type="ARBA" id="ARBA00022723"/>
    </source>
</evidence>
<dbReference type="Pfam" id="PF00400">
    <property type="entry name" value="WD40"/>
    <property type="match status" value="1"/>
</dbReference>
<dbReference type="AlphaFoldDB" id="A0A6A6MRM1"/>
<dbReference type="EMBL" id="JAAGAX010000005">
    <property type="protein sequence ID" value="KAF2316451.1"/>
    <property type="molecule type" value="Genomic_DNA"/>
</dbReference>
<dbReference type="PANTHER" id="PTHR44489:SF14">
    <property type="entry name" value="ZINC FINGER CCCH DOMAIN-CONTAINING PROTEIN 59-RELATED"/>
    <property type="match status" value="1"/>
</dbReference>
<dbReference type="InterPro" id="IPR036322">
    <property type="entry name" value="WD40_repeat_dom_sf"/>
</dbReference>
<name>A0A6A6MRM1_HEVBR</name>
<evidence type="ECO:0000259" key="6">
    <source>
        <dbReference type="PROSITE" id="PS50103"/>
    </source>
</evidence>
<feature type="compositionally biased region" description="Low complexity" evidence="5">
    <location>
        <begin position="120"/>
        <end position="130"/>
    </location>
</feature>
<dbReference type="Gene3D" id="2.130.10.10">
    <property type="entry name" value="YVTN repeat-like/Quinoprotein amine dehydrogenase"/>
    <property type="match status" value="1"/>
</dbReference>
<keyword evidence="3 4" id="KW-0862">Zinc</keyword>
<evidence type="ECO:0000313" key="7">
    <source>
        <dbReference type="EMBL" id="KAF2316451.1"/>
    </source>
</evidence>
<feature type="domain" description="C3H1-type" evidence="6">
    <location>
        <begin position="20"/>
        <end position="41"/>
    </location>
</feature>
<evidence type="ECO:0000256" key="4">
    <source>
        <dbReference type="PROSITE-ProRule" id="PRU00723"/>
    </source>
</evidence>
<feature type="domain" description="C3H1-type" evidence="6">
    <location>
        <begin position="153"/>
        <end position="180"/>
    </location>
</feature>
<feature type="zinc finger region" description="C3H1-type" evidence="4">
    <location>
        <begin position="20"/>
        <end position="41"/>
    </location>
</feature>
<dbReference type="PANTHER" id="PTHR44489">
    <property type="match status" value="1"/>
</dbReference>
<dbReference type="SMART" id="SM00356">
    <property type="entry name" value="ZnF_C3H1"/>
    <property type="match status" value="2"/>
</dbReference>
<accession>A0A6A6MRM1</accession>
<comment type="caution">
    <text evidence="7">The sequence shown here is derived from an EMBL/GenBank/DDBJ whole genome shotgun (WGS) entry which is preliminary data.</text>
</comment>
<evidence type="ECO:0000256" key="3">
    <source>
        <dbReference type="ARBA" id="ARBA00022833"/>
    </source>
</evidence>
<evidence type="ECO:0000313" key="8">
    <source>
        <dbReference type="Proteomes" id="UP000467840"/>
    </source>
</evidence>
<gene>
    <name evidence="7" type="ORF">GH714_041792</name>
</gene>
<dbReference type="SUPFAM" id="SSF90229">
    <property type="entry name" value="CCCH zinc finger"/>
    <property type="match status" value="1"/>
</dbReference>
<keyword evidence="1 4" id="KW-0479">Metal-binding</keyword>
<dbReference type="InterPro" id="IPR000571">
    <property type="entry name" value="Znf_CCCH"/>
</dbReference>
<proteinExistence type="predicted"/>
<organism evidence="7 8">
    <name type="scientific">Hevea brasiliensis</name>
    <name type="common">Para rubber tree</name>
    <name type="synonym">Siphonia brasiliensis</name>
    <dbReference type="NCBI Taxonomy" id="3981"/>
    <lineage>
        <taxon>Eukaryota</taxon>
        <taxon>Viridiplantae</taxon>
        <taxon>Streptophyta</taxon>
        <taxon>Embryophyta</taxon>
        <taxon>Tracheophyta</taxon>
        <taxon>Spermatophyta</taxon>
        <taxon>Magnoliopsida</taxon>
        <taxon>eudicotyledons</taxon>
        <taxon>Gunneridae</taxon>
        <taxon>Pentapetalae</taxon>
        <taxon>rosids</taxon>
        <taxon>fabids</taxon>
        <taxon>Malpighiales</taxon>
        <taxon>Euphorbiaceae</taxon>
        <taxon>Crotonoideae</taxon>
        <taxon>Micrandreae</taxon>
        <taxon>Hevea</taxon>
    </lineage>
</organism>
<dbReference type="InterPro" id="IPR044715">
    <property type="entry name" value="WDR86-like"/>
</dbReference>
<dbReference type="InterPro" id="IPR036855">
    <property type="entry name" value="Znf_CCCH_sf"/>
</dbReference>
<feature type="zinc finger region" description="C3H1-type" evidence="4">
    <location>
        <begin position="153"/>
        <end position="180"/>
    </location>
</feature>
<feature type="region of interest" description="Disordered" evidence="5">
    <location>
        <begin position="37"/>
        <end position="148"/>
    </location>
</feature>
<evidence type="ECO:0000256" key="5">
    <source>
        <dbReference type="SAM" id="MobiDB-lite"/>
    </source>
</evidence>
<dbReference type="InterPro" id="IPR015943">
    <property type="entry name" value="WD40/YVTN_repeat-like_dom_sf"/>
</dbReference>
<keyword evidence="2 4" id="KW-0863">Zinc-finger</keyword>
<dbReference type="Proteomes" id="UP000467840">
    <property type="component" value="Chromosome 15"/>
</dbReference>
<evidence type="ECO:0000256" key="2">
    <source>
        <dbReference type="ARBA" id="ARBA00022771"/>
    </source>
</evidence>
<dbReference type="GO" id="GO:0008270">
    <property type="term" value="F:zinc ion binding"/>
    <property type="evidence" value="ECO:0007669"/>
    <property type="project" value="UniProtKB-KW"/>
</dbReference>
<dbReference type="SUPFAM" id="SSF50978">
    <property type="entry name" value="WD40 repeat-like"/>
    <property type="match status" value="1"/>
</dbReference>
<keyword evidence="8" id="KW-1185">Reference proteome</keyword>
<reference evidence="7 8" key="1">
    <citation type="journal article" date="2020" name="Mol. Plant">
        <title>The Chromosome-Based Rubber Tree Genome Provides New Insights into Spurge Genome Evolution and Rubber Biosynthesis.</title>
        <authorList>
            <person name="Liu J."/>
            <person name="Shi C."/>
            <person name="Shi C.C."/>
            <person name="Li W."/>
            <person name="Zhang Q.J."/>
            <person name="Zhang Y."/>
            <person name="Li K."/>
            <person name="Lu H.F."/>
            <person name="Shi C."/>
            <person name="Zhu S.T."/>
            <person name="Xiao Z.Y."/>
            <person name="Nan H."/>
            <person name="Yue Y."/>
            <person name="Zhu X.G."/>
            <person name="Wu Y."/>
            <person name="Hong X.N."/>
            <person name="Fan G.Y."/>
            <person name="Tong Y."/>
            <person name="Zhang D."/>
            <person name="Mao C.L."/>
            <person name="Liu Y.L."/>
            <person name="Hao S.J."/>
            <person name="Liu W.Q."/>
            <person name="Lv M.Q."/>
            <person name="Zhang H.B."/>
            <person name="Liu Y."/>
            <person name="Hu-Tang G.R."/>
            <person name="Wang J.P."/>
            <person name="Wang J.H."/>
            <person name="Sun Y.H."/>
            <person name="Ni S.B."/>
            <person name="Chen W.B."/>
            <person name="Zhang X.C."/>
            <person name="Jiao Y.N."/>
            <person name="Eichler E.E."/>
            <person name="Li G.H."/>
            <person name="Liu X."/>
            <person name="Gao L.Z."/>
        </authorList>
    </citation>
    <scope>NUCLEOTIDE SEQUENCE [LARGE SCALE GENOMIC DNA]</scope>
    <source>
        <strain evidence="8">cv. GT1</strain>
        <tissue evidence="7">Leaf</tissue>
    </source>
</reference>